<comment type="similarity">
    <text evidence="1 3">Belongs to the short-chain dehydrogenases/reductases (SDR) family.</text>
</comment>
<name>A0A161Q1R9_9BACI</name>
<dbReference type="Gene3D" id="3.40.50.720">
    <property type="entry name" value="NAD(P)-binding Rossmann-like Domain"/>
    <property type="match status" value="1"/>
</dbReference>
<dbReference type="Pfam" id="PF00106">
    <property type="entry name" value="adh_short"/>
    <property type="match status" value="1"/>
</dbReference>
<keyword evidence="6" id="KW-1185">Reference proteome</keyword>
<dbReference type="InterPro" id="IPR002347">
    <property type="entry name" value="SDR_fam"/>
</dbReference>
<sequence length="276" mass="31018">MKVAVVTGANSGFGLLIAQKLLAANYIVVATMRDVRNQSELMHYAEKNHKAPNLFVWQMDVTDETQIKEAVQVVEEKYGKVDVLINNAGYCQAGFLKDLTLTQWKSQLDVNVTGVFIVTNLFLELLKKSERAKVINISSVSGLIGLPGLSSYCSSKFALEGLSESMRWELKKEGIAVSLVEPGSYQTKIWNKSLQQVENQSESFNDFEKKVMEQARASSENAANPEEVASLVLTICKKSNPKLRYPIGKNIKFIYLAKRWLPSSWIDFILWKKLNS</sequence>
<dbReference type="EMBL" id="LTAO01000023">
    <property type="protein sequence ID" value="KYG29453.1"/>
    <property type="molecule type" value="Genomic_DNA"/>
</dbReference>
<proteinExistence type="inferred from homology"/>
<evidence type="ECO:0000259" key="4">
    <source>
        <dbReference type="SMART" id="SM00822"/>
    </source>
</evidence>
<dbReference type="InterPro" id="IPR036291">
    <property type="entry name" value="NAD(P)-bd_dom_sf"/>
</dbReference>
<evidence type="ECO:0000313" key="6">
    <source>
        <dbReference type="Proteomes" id="UP000075806"/>
    </source>
</evidence>
<dbReference type="Proteomes" id="UP000075806">
    <property type="component" value="Unassembled WGS sequence"/>
</dbReference>
<protein>
    <submittedName>
        <fullName evidence="5">Short-chain dehydrogenase</fullName>
    </submittedName>
</protein>
<evidence type="ECO:0000313" key="5">
    <source>
        <dbReference type="EMBL" id="KYG29453.1"/>
    </source>
</evidence>
<reference evidence="5" key="1">
    <citation type="submission" date="2016-02" db="EMBL/GenBank/DDBJ databases">
        <title>Genome sequence of Bacillus trypoxylicola KCTC 13244(T).</title>
        <authorList>
            <person name="Jeong H."/>
            <person name="Park S.-H."/>
            <person name="Choi S.-K."/>
        </authorList>
    </citation>
    <scope>NUCLEOTIDE SEQUENCE [LARGE SCALE GENOMIC DNA]</scope>
    <source>
        <strain evidence="5">KCTC 13244</strain>
    </source>
</reference>
<dbReference type="SMART" id="SM00822">
    <property type="entry name" value="PKS_KR"/>
    <property type="match status" value="1"/>
</dbReference>
<evidence type="ECO:0000256" key="3">
    <source>
        <dbReference type="RuleBase" id="RU000363"/>
    </source>
</evidence>
<dbReference type="SUPFAM" id="SSF51735">
    <property type="entry name" value="NAD(P)-binding Rossmann-fold domains"/>
    <property type="match status" value="1"/>
</dbReference>
<dbReference type="GO" id="GO:0008206">
    <property type="term" value="P:bile acid metabolic process"/>
    <property type="evidence" value="ECO:0007669"/>
    <property type="project" value="UniProtKB-ARBA"/>
</dbReference>
<dbReference type="FunFam" id="3.40.50.720:FF:000084">
    <property type="entry name" value="Short-chain dehydrogenase reductase"/>
    <property type="match status" value="1"/>
</dbReference>
<dbReference type="InterPro" id="IPR020904">
    <property type="entry name" value="Sc_DH/Rdtase_CS"/>
</dbReference>
<dbReference type="PROSITE" id="PS00061">
    <property type="entry name" value="ADH_SHORT"/>
    <property type="match status" value="1"/>
</dbReference>
<dbReference type="PANTHER" id="PTHR43976">
    <property type="entry name" value="SHORT CHAIN DEHYDROGENASE"/>
    <property type="match status" value="1"/>
</dbReference>
<evidence type="ECO:0000256" key="2">
    <source>
        <dbReference type="ARBA" id="ARBA00023002"/>
    </source>
</evidence>
<dbReference type="STRING" id="519424.AZF04_07985"/>
<evidence type="ECO:0000256" key="1">
    <source>
        <dbReference type="ARBA" id="ARBA00006484"/>
    </source>
</evidence>
<dbReference type="RefSeq" id="WP_061949252.1">
    <property type="nucleotide sequence ID" value="NZ_LTAO01000023.1"/>
</dbReference>
<dbReference type="PANTHER" id="PTHR43976:SF16">
    <property type="entry name" value="SHORT-CHAIN DEHYDROGENASE_REDUCTASE FAMILY PROTEIN"/>
    <property type="match status" value="1"/>
</dbReference>
<dbReference type="GO" id="GO:0016491">
    <property type="term" value="F:oxidoreductase activity"/>
    <property type="evidence" value="ECO:0007669"/>
    <property type="project" value="UniProtKB-KW"/>
</dbReference>
<comment type="caution">
    <text evidence="5">The sequence shown here is derived from an EMBL/GenBank/DDBJ whole genome shotgun (WGS) entry which is preliminary data.</text>
</comment>
<dbReference type="PRINTS" id="PR00081">
    <property type="entry name" value="GDHRDH"/>
</dbReference>
<gene>
    <name evidence="5" type="ORF">AZF04_07985</name>
</gene>
<dbReference type="OrthoDB" id="9775296at2"/>
<dbReference type="AlphaFoldDB" id="A0A161Q1R9"/>
<keyword evidence="2" id="KW-0560">Oxidoreductase</keyword>
<accession>A0A161Q1R9</accession>
<feature type="domain" description="Ketoreductase" evidence="4">
    <location>
        <begin position="2"/>
        <end position="183"/>
    </location>
</feature>
<dbReference type="InterPro" id="IPR057326">
    <property type="entry name" value="KR_dom"/>
</dbReference>
<dbReference type="InterPro" id="IPR051911">
    <property type="entry name" value="SDR_oxidoreductase"/>
</dbReference>
<dbReference type="CDD" id="cd05374">
    <property type="entry name" value="17beta-HSD-like_SDR_c"/>
    <property type="match status" value="1"/>
</dbReference>
<organism evidence="5 6">
    <name type="scientific">Alkalihalobacillus trypoxylicola</name>
    <dbReference type="NCBI Taxonomy" id="519424"/>
    <lineage>
        <taxon>Bacteria</taxon>
        <taxon>Bacillati</taxon>
        <taxon>Bacillota</taxon>
        <taxon>Bacilli</taxon>
        <taxon>Bacillales</taxon>
        <taxon>Bacillaceae</taxon>
        <taxon>Alkalihalobacillus</taxon>
    </lineage>
</organism>
<dbReference type="PRINTS" id="PR00080">
    <property type="entry name" value="SDRFAMILY"/>
</dbReference>